<comment type="subcellular location">
    <subcellularLocation>
        <location evidence="1">Cell membrane</location>
        <topology evidence="1">Multi-pass membrane protein</topology>
    </subcellularLocation>
</comment>
<dbReference type="PANTHER" id="PTHR23501:SF154">
    <property type="entry name" value="MULTIDRUG-EFFLUX TRANSPORTER RV1634-RELATED"/>
    <property type="match status" value="1"/>
</dbReference>
<accession>A0A255FYB0</accession>
<feature type="transmembrane region" description="Helical" evidence="5">
    <location>
        <begin position="429"/>
        <end position="447"/>
    </location>
</feature>
<feature type="transmembrane region" description="Helical" evidence="5">
    <location>
        <begin position="111"/>
        <end position="128"/>
    </location>
</feature>
<keyword evidence="3 5" id="KW-1133">Transmembrane helix</keyword>
<sequence length="463" mass="48408">MNPMPPQPTTEIDRRPLAVGMLAGVFATAFEGIAVSTAMPAAATQLGRVEWYAWAFSLYMVGMLAGSVTAGRLSDRRGPLPPLAFGAACFAIGLLVAGLAPAMWMLLLGRLIQGLGGGALNVGLYVVIAKAFDEDQRPAMMTAFSACWILPAFVGPPLSAWVTTSWSWHWVFLGILPLILLAALLAGPPLVRLQRRPREAGDRSPVPAWVGLVLAAAAVALQYAGQRVSIRLDWLVAVAALAGVLLLALALPRLMPRGFLTLGRGLPAVVSSRALVAGAFFGGESFIPLMLVQLRGQSLGIAGAMLTVGSLGWFVGSWLQARRWFRLGRHQMITLGAASVAVGLSGCAAVAWWPSLWVGTAWLIWPFAGFGMGLLISSTGLAQITLSRPAEQGRNASALTSGESLGNSIITGLAGTIFAALHLTALPNATFAAVLGAMVLVALLGVLTSARIGEIRAPEPTAR</sequence>
<dbReference type="GO" id="GO:0005886">
    <property type="term" value="C:plasma membrane"/>
    <property type="evidence" value="ECO:0007669"/>
    <property type="project" value="UniProtKB-SubCell"/>
</dbReference>
<feature type="transmembrane region" description="Helical" evidence="5">
    <location>
        <begin position="333"/>
        <end position="356"/>
    </location>
</feature>
<dbReference type="EMBL" id="NMVO01000018">
    <property type="protein sequence ID" value="OYO08635.1"/>
    <property type="molecule type" value="Genomic_DNA"/>
</dbReference>
<dbReference type="InterPro" id="IPR020846">
    <property type="entry name" value="MFS_dom"/>
</dbReference>
<evidence type="ECO:0000256" key="3">
    <source>
        <dbReference type="ARBA" id="ARBA00022989"/>
    </source>
</evidence>
<evidence type="ECO:0000259" key="6">
    <source>
        <dbReference type="PROSITE" id="PS50850"/>
    </source>
</evidence>
<reference evidence="7 8" key="1">
    <citation type="submission" date="2017-07" db="EMBL/GenBank/DDBJ databases">
        <title>Draft whole genome sequences of clinical Proprionibacteriaceae strains.</title>
        <authorList>
            <person name="Bernier A.-M."/>
            <person name="Bernard K."/>
            <person name="Domingo M.-C."/>
        </authorList>
    </citation>
    <scope>NUCLEOTIDE SEQUENCE [LARGE SCALE GENOMIC DNA]</scope>
    <source>
        <strain evidence="7 8">NML 030167</strain>
    </source>
</reference>
<keyword evidence="8" id="KW-1185">Reference proteome</keyword>
<dbReference type="AlphaFoldDB" id="A0A255FYB0"/>
<evidence type="ECO:0000256" key="4">
    <source>
        <dbReference type="ARBA" id="ARBA00023136"/>
    </source>
</evidence>
<feature type="transmembrane region" description="Helical" evidence="5">
    <location>
        <begin position="168"/>
        <end position="186"/>
    </location>
</feature>
<dbReference type="Gene3D" id="1.20.1250.20">
    <property type="entry name" value="MFS general substrate transporter like domains"/>
    <property type="match status" value="2"/>
</dbReference>
<dbReference type="InterPro" id="IPR036259">
    <property type="entry name" value="MFS_trans_sf"/>
</dbReference>
<name>A0A255FYB0_9ACTN</name>
<feature type="transmembrane region" description="Helical" evidence="5">
    <location>
        <begin position="17"/>
        <end position="39"/>
    </location>
</feature>
<dbReference type="SUPFAM" id="SSF103473">
    <property type="entry name" value="MFS general substrate transporter"/>
    <property type="match status" value="1"/>
</dbReference>
<feature type="transmembrane region" description="Helical" evidence="5">
    <location>
        <begin position="362"/>
        <end position="384"/>
    </location>
</feature>
<feature type="transmembrane region" description="Helical" evidence="5">
    <location>
        <begin position="140"/>
        <end position="162"/>
    </location>
</feature>
<proteinExistence type="predicted"/>
<feature type="transmembrane region" description="Helical" evidence="5">
    <location>
        <begin position="206"/>
        <end position="225"/>
    </location>
</feature>
<dbReference type="GO" id="GO:0022857">
    <property type="term" value="F:transmembrane transporter activity"/>
    <property type="evidence" value="ECO:0007669"/>
    <property type="project" value="InterPro"/>
</dbReference>
<dbReference type="Proteomes" id="UP000215896">
    <property type="component" value="Unassembled WGS sequence"/>
</dbReference>
<protein>
    <submittedName>
        <fullName evidence="7">MFS transporter</fullName>
    </submittedName>
</protein>
<gene>
    <name evidence="7" type="ORF">CGZ94_19105</name>
</gene>
<keyword evidence="2 5" id="KW-0812">Transmembrane</keyword>
<feature type="transmembrane region" description="Helical" evidence="5">
    <location>
        <begin position="272"/>
        <end position="292"/>
    </location>
</feature>
<feature type="transmembrane region" description="Helical" evidence="5">
    <location>
        <begin position="231"/>
        <end position="251"/>
    </location>
</feature>
<evidence type="ECO:0000256" key="1">
    <source>
        <dbReference type="ARBA" id="ARBA00004651"/>
    </source>
</evidence>
<dbReference type="PROSITE" id="PS50850">
    <property type="entry name" value="MFS"/>
    <property type="match status" value="1"/>
</dbReference>
<feature type="transmembrane region" description="Helical" evidence="5">
    <location>
        <begin position="405"/>
        <end position="423"/>
    </location>
</feature>
<feature type="transmembrane region" description="Helical" evidence="5">
    <location>
        <begin position="51"/>
        <end position="71"/>
    </location>
</feature>
<organism evidence="7 8">
    <name type="scientific">Enemella evansiae</name>
    <dbReference type="NCBI Taxonomy" id="2016499"/>
    <lineage>
        <taxon>Bacteria</taxon>
        <taxon>Bacillati</taxon>
        <taxon>Actinomycetota</taxon>
        <taxon>Actinomycetes</taxon>
        <taxon>Propionibacteriales</taxon>
        <taxon>Propionibacteriaceae</taxon>
        <taxon>Enemella</taxon>
    </lineage>
</organism>
<feature type="transmembrane region" description="Helical" evidence="5">
    <location>
        <begin position="83"/>
        <end position="105"/>
    </location>
</feature>
<dbReference type="Pfam" id="PF07690">
    <property type="entry name" value="MFS_1"/>
    <property type="match status" value="1"/>
</dbReference>
<comment type="caution">
    <text evidence="7">The sequence shown here is derived from an EMBL/GenBank/DDBJ whole genome shotgun (WGS) entry which is preliminary data.</text>
</comment>
<evidence type="ECO:0000313" key="8">
    <source>
        <dbReference type="Proteomes" id="UP000215896"/>
    </source>
</evidence>
<evidence type="ECO:0000256" key="5">
    <source>
        <dbReference type="SAM" id="Phobius"/>
    </source>
</evidence>
<evidence type="ECO:0000313" key="7">
    <source>
        <dbReference type="EMBL" id="OYO08635.1"/>
    </source>
</evidence>
<dbReference type="InterPro" id="IPR011701">
    <property type="entry name" value="MFS"/>
</dbReference>
<dbReference type="PANTHER" id="PTHR23501">
    <property type="entry name" value="MAJOR FACILITATOR SUPERFAMILY"/>
    <property type="match status" value="1"/>
</dbReference>
<feature type="transmembrane region" description="Helical" evidence="5">
    <location>
        <begin position="298"/>
        <end position="321"/>
    </location>
</feature>
<keyword evidence="4 5" id="KW-0472">Membrane</keyword>
<feature type="domain" description="Major facilitator superfamily (MFS) profile" evidence="6">
    <location>
        <begin position="17"/>
        <end position="453"/>
    </location>
</feature>
<evidence type="ECO:0000256" key="2">
    <source>
        <dbReference type="ARBA" id="ARBA00022692"/>
    </source>
</evidence>
<dbReference type="OrthoDB" id="9778875at2"/>